<dbReference type="InterPro" id="IPR003591">
    <property type="entry name" value="Leu-rich_rpt_typical-subtyp"/>
</dbReference>
<organism evidence="5 6">
    <name type="scientific">Acrobeloides nanus</name>
    <dbReference type="NCBI Taxonomy" id="290746"/>
    <lineage>
        <taxon>Eukaryota</taxon>
        <taxon>Metazoa</taxon>
        <taxon>Ecdysozoa</taxon>
        <taxon>Nematoda</taxon>
        <taxon>Chromadorea</taxon>
        <taxon>Rhabditida</taxon>
        <taxon>Tylenchina</taxon>
        <taxon>Cephalobomorpha</taxon>
        <taxon>Cephaloboidea</taxon>
        <taxon>Cephalobidae</taxon>
        <taxon>Acrobeloides</taxon>
    </lineage>
</organism>
<dbReference type="GO" id="GO:0098609">
    <property type="term" value="P:cell-cell adhesion"/>
    <property type="evidence" value="ECO:0007669"/>
    <property type="project" value="TreeGrafter"/>
</dbReference>
<dbReference type="SUPFAM" id="SSF50156">
    <property type="entry name" value="PDZ domain-like"/>
    <property type="match status" value="3"/>
</dbReference>
<dbReference type="SMART" id="SM00369">
    <property type="entry name" value="LRR_TYP"/>
    <property type="match status" value="10"/>
</dbReference>
<dbReference type="GO" id="GO:0045211">
    <property type="term" value="C:postsynaptic membrane"/>
    <property type="evidence" value="ECO:0007669"/>
    <property type="project" value="TreeGrafter"/>
</dbReference>
<dbReference type="GO" id="GO:0016323">
    <property type="term" value="C:basolateral plasma membrane"/>
    <property type="evidence" value="ECO:0007669"/>
    <property type="project" value="TreeGrafter"/>
</dbReference>
<feature type="region of interest" description="Disordered" evidence="3">
    <location>
        <begin position="847"/>
        <end position="894"/>
    </location>
</feature>
<dbReference type="InterPro" id="IPR001478">
    <property type="entry name" value="PDZ"/>
</dbReference>
<keyword evidence="1" id="KW-0433">Leucine-rich repeat</keyword>
<dbReference type="GO" id="GO:0005912">
    <property type="term" value="C:adherens junction"/>
    <property type="evidence" value="ECO:0007669"/>
    <property type="project" value="TreeGrafter"/>
</dbReference>
<dbReference type="GO" id="GO:0043113">
    <property type="term" value="P:receptor clustering"/>
    <property type="evidence" value="ECO:0007669"/>
    <property type="project" value="TreeGrafter"/>
</dbReference>
<feature type="domain" description="PDZ" evidence="4">
    <location>
        <begin position="555"/>
        <end position="642"/>
    </location>
</feature>
<sequence length="1390" mass="153618">MKFFCIPIFTCKNQIDQLDFSCLGLETVPDEVLKAKRIEELCLNSNAIEQLPHAFFRLSKLRRLELNYNKLRTVPSEIGQFHDLIELDLSKNELSDLPEEIAGCSSLLILDVSTNILPGLPKSIVHLNTLTHLNVSDTSLTQLPNDIHLMTSLKFLDARECEIRYLPENIVELSNLQRLDLGFNTIIELPPNMGKLKNLRELDLEQNMIMNLPEDLLNCISLESLVLSSNSLNDLPEEIGRLENLNELNITQNEISRLPNSIGRIKNLKILKASNNNITELTPAISSADGLEEIELSHNQLRTIPSAIGNLKHLRFLYLSSNKLRDIPTTIGGCVTLGVLNLRNNEIEELPMEVGKLSRLKVLDIVDNNLTYLPYTLTVLKDSLTAIWLSVNQNTQLPKLNVTQDPFTRIKALTCYLLPQRSQSAQARREPNKSCVGGAKVHFDSNLPASEHSIEEEEEEEKKPIGDFQRYDTPHPKQHAPKHQKFLQAQRNSGDFTTIMAGEQKAMETNNDEAQVEMRPLRSVLKRRPVSTVSQTPEIIPTSPENNNLSPTVKTIVVKRGPHGLGWHVAGGIDSDPVTGSDRGIFISKVNPNGAAEEAGLKVGDKILTVNGKNLDNLTHNEAVKIIRESGNVVELVVERNEKDEEKELIFKHENPSCNGSMNSLNASTRALPPTIPQTPARKPSSTELIAVTIKRDVDGSPGFSIQGGIAAEPIRISSITPGGAADQTRKLRVGDRILSVNGQNVKFCRQDQVVTMLTGIENEIYLCVEREIKSAEKAKLTPSRSLPLICQEMSSNAIYELIASAYKRPEATTSSVSKSRSTTHLNFIDEKADTIDLLDIERDALASPKPKPRSISSQQQEALPTAPPKPPFGRLQLDDLQPRATSTPIPKPILVVERNEKDEEKELIFKHENPSCNGSMNSLNASTRALPPTIPQTPARKPSSTELIAVTIKRDVDGSPGFSIQGGIAAEPIRISSITPGGAADQTRKLRVGDRILSVNGQNVKFCRQDQVVTMLTGIENEIYLCVEREIKSAEKAKLTPSRSLPLICQEMSSNAIYELIASAYKRPEATTSSVSKSRSTTHLNFIDEKADTIDLLDIERDALSSPKPKPRSITSQQQEALPTAPPKPPLGRLQLDDLQPRATSTPIPKPIVVQSSSKIPLPAKIPPPVAPKPKVIPETLNFSSKIKKFEEEINAQQSASAAPTNKIRSVPPPPKKPLVSAQDLKSIKADEEARLAKILAQEESFDEDEIAEKLNAPRITEQPFEHLLNDSPVPLTRPASVRTKKAELRAERAAASEKCNLSFTSTTSSLDSSLQNGELDEASSTLSPLERRALELEKKREWRQARLKSIEAASKHADEVMNEIRQLSRLSNISEDLNSLQPSPIPTT</sequence>
<dbReference type="InterPro" id="IPR036034">
    <property type="entry name" value="PDZ_sf"/>
</dbReference>
<feature type="region of interest" description="Disordered" evidence="3">
    <location>
        <begin position="1195"/>
        <end position="1223"/>
    </location>
</feature>
<evidence type="ECO:0000256" key="3">
    <source>
        <dbReference type="SAM" id="MobiDB-lite"/>
    </source>
</evidence>
<evidence type="ECO:0000259" key="4">
    <source>
        <dbReference type="PROSITE" id="PS50106"/>
    </source>
</evidence>
<evidence type="ECO:0000313" key="5">
    <source>
        <dbReference type="Proteomes" id="UP000887540"/>
    </source>
</evidence>
<evidence type="ECO:0000313" key="6">
    <source>
        <dbReference type="WBParaSite" id="ACRNAN_Path_1447.g5674.t1"/>
    </source>
</evidence>
<dbReference type="InterPro" id="IPR001611">
    <property type="entry name" value="Leu-rich_rpt"/>
</dbReference>
<dbReference type="InterPro" id="IPR032675">
    <property type="entry name" value="LRR_dom_sf"/>
</dbReference>
<dbReference type="PROSITE" id="PS51450">
    <property type="entry name" value="LRR"/>
    <property type="match status" value="4"/>
</dbReference>
<feature type="region of interest" description="Disordered" evidence="3">
    <location>
        <begin position="528"/>
        <end position="547"/>
    </location>
</feature>
<dbReference type="Gene3D" id="2.30.42.10">
    <property type="match status" value="3"/>
</dbReference>
<dbReference type="SUPFAM" id="SSF52058">
    <property type="entry name" value="L domain-like"/>
    <property type="match status" value="2"/>
</dbReference>
<accession>A0A914C0M2</accession>
<dbReference type="Pfam" id="PF13855">
    <property type="entry name" value="LRR_8"/>
    <property type="match status" value="1"/>
</dbReference>
<dbReference type="PANTHER" id="PTHR23119:SF44">
    <property type="entry name" value="PROTEIN LAP4"/>
    <property type="match status" value="1"/>
</dbReference>
<dbReference type="GO" id="GO:0098887">
    <property type="term" value="P:neurotransmitter receptor transport, endosome to postsynaptic membrane"/>
    <property type="evidence" value="ECO:0007669"/>
    <property type="project" value="TreeGrafter"/>
</dbReference>
<dbReference type="GO" id="GO:0098968">
    <property type="term" value="P:neurotransmitter receptor transport postsynaptic membrane to endosome"/>
    <property type="evidence" value="ECO:0007669"/>
    <property type="project" value="TreeGrafter"/>
</dbReference>
<dbReference type="Pfam" id="PF00595">
    <property type="entry name" value="PDZ"/>
    <property type="match status" value="3"/>
</dbReference>
<feature type="compositionally biased region" description="Low complexity" evidence="3">
    <location>
        <begin position="1306"/>
        <end position="1316"/>
    </location>
</feature>
<dbReference type="SMART" id="SM00364">
    <property type="entry name" value="LRR_BAC"/>
    <property type="match status" value="14"/>
</dbReference>
<dbReference type="SMART" id="SM00228">
    <property type="entry name" value="PDZ"/>
    <property type="match status" value="3"/>
</dbReference>
<keyword evidence="2" id="KW-0677">Repeat</keyword>
<feature type="compositionally biased region" description="Polar residues" evidence="3">
    <location>
        <begin position="1196"/>
        <end position="1209"/>
    </location>
</feature>
<dbReference type="WBParaSite" id="ACRNAN_Path_1447.g5674.t1">
    <property type="protein sequence ID" value="ACRNAN_Path_1447.g5674.t1"/>
    <property type="gene ID" value="ACRNAN_Path_1447.g5674"/>
</dbReference>
<feature type="region of interest" description="Disordered" evidence="3">
    <location>
        <begin position="423"/>
        <end position="483"/>
    </location>
</feature>
<keyword evidence="5" id="KW-1185">Reference proteome</keyword>
<feature type="domain" description="PDZ" evidence="4">
    <location>
        <begin position="691"/>
        <end position="773"/>
    </location>
</feature>
<feature type="domain" description="PDZ" evidence="4">
    <location>
        <begin position="950"/>
        <end position="1032"/>
    </location>
</feature>
<dbReference type="SMART" id="SM00365">
    <property type="entry name" value="LRR_SD22"/>
    <property type="match status" value="8"/>
</dbReference>
<protein>
    <submittedName>
        <fullName evidence="6">PDZ domain-containing protein</fullName>
    </submittedName>
</protein>
<dbReference type="GO" id="GO:0014069">
    <property type="term" value="C:postsynaptic density"/>
    <property type="evidence" value="ECO:0007669"/>
    <property type="project" value="TreeGrafter"/>
</dbReference>
<dbReference type="GO" id="GO:0019901">
    <property type="term" value="F:protein kinase binding"/>
    <property type="evidence" value="ECO:0007669"/>
    <property type="project" value="TreeGrafter"/>
</dbReference>
<dbReference type="InterPro" id="IPR055414">
    <property type="entry name" value="LRR_R13L4/SHOC2-like"/>
</dbReference>
<feature type="compositionally biased region" description="Polar residues" evidence="3">
    <location>
        <begin position="531"/>
        <end position="547"/>
    </location>
</feature>
<dbReference type="PANTHER" id="PTHR23119">
    <property type="entry name" value="DISCS LARGE"/>
    <property type="match status" value="1"/>
</dbReference>
<feature type="compositionally biased region" description="Basic and acidic residues" evidence="3">
    <location>
        <begin position="461"/>
        <end position="475"/>
    </location>
</feature>
<feature type="region of interest" description="Disordered" evidence="3">
    <location>
        <begin position="1306"/>
        <end position="1327"/>
    </location>
</feature>
<dbReference type="Pfam" id="PF23598">
    <property type="entry name" value="LRR_14"/>
    <property type="match status" value="1"/>
</dbReference>
<name>A0A914C0M2_9BILA</name>
<dbReference type="PROSITE" id="PS50106">
    <property type="entry name" value="PDZ"/>
    <property type="match status" value="3"/>
</dbReference>
<evidence type="ECO:0000256" key="2">
    <source>
        <dbReference type="ARBA" id="ARBA00022737"/>
    </source>
</evidence>
<feature type="region of interest" description="Disordered" evidence="3">
    <location>
        <begin position="1105"/>
        <end position="1136"/>
    </location>
</feature>
<proteinExistence type="predicted"/>
<reference evidence="6" key="1">
    <citation type="submission" date="2022-11" db="UniProtKB">
        <authorList>
            <consortium name="WormBaseParasite"/>
        </authorList>
    </citation>
    <scope>IDENTIFICATION</scope>
</reference>
<dbReference type="Gene3D" id="3.80.10.10">
    <property type="entry name" value="Ribonuclease Inhibitor"/>
    <property type="match status" value="2"/>
</dbReference>
<dbReference type="InterPro" id="IPR050614">
    <property type="entry name" value="Synaptic_Scaffolding_LAP-MAGUK"/>
</dbReference>
<dbReference type="Proteomes" id="UP000887540">
    <property type="component" value="Unplaced"/>
</dbReference>
<dbReference type="GO" id="GO:0045197">
    <property type="term" value="P:establishment or maintenance of epithelial cell apical/basal polarity"/>
    <property type="evidence" value="ECO:0007669"/>
    <property type="project" value="TreeGrafter"/>
</dbReference>
<evidence type="ECO:0000256" key="1">
    <source>
        <dbReference type="ARBA" id="ARBA00022614"/>
    </source>
</evidence>